<name>A0A428SZV7_9HYPO</name>
<dbReference type="AlphaFoldDB" id="A0A428SZV7"/>
<evidence type="ECO:0000256" key="1">
    <source>
        <dbReference type="SAM" id="MobiDB-lite"/>
    </source>
</evidence>
<protein>
    <submittedName>
        <fullName evidence="2">Uncharacterized protein</fullName>
    </submittedName>
</protein>
<accession>A0A428SZV7</accession>
<proteinExistence type="predicted"/>
<feature type="region of interest" description="Disordered" evidence="1">
    <location>
        <begin position="1"/>
        <end position="97"/>
    </location>
</feature>
<feature type="compositionally biased region" description="Basic and acidic residues" evidence="1">
    <location>
        <begin position="76"/>
        <end position="91"/>
    </location>
</feature>
<evidence type="ECO:0000313" key="3">
    <source>
        <dbReference type="Proteomes" id="UP000288429"/>
    </source>
</evidence>
<reference evidence="2 3" key="1">
    <citation type="submission" date="2017-06" db="EMBL/GenBank/DDBJ databases">
        <title>Cmopartive genomic analysis of Ambrosia Fusariam Clade fungi.</title>
        <authorList>
            <person name="Stajich J.E."/>
            <person name="Carrillo J."/>
            <person name="Kijimoto T."/>
            <person name="Eskalen A."/>
            <person name="O'Donnell K."/>
            <person name="Kasson M."/>
        </authorList>
    </citation>
    <scope>NUCLEOTIDE SEQUENCE [LARGE SCALE GENOMIC DNA]</scope>
    <source>
        <strain evidence="2 3">NRRL 20438</strain>
    </source>
</reference>
<sequence>MPNTAAQVLQQQTGNLSDAVRPITHRDLPACRREEVSEHDKSRHHHRGQTHFSEQQAIPSDGTTVNKTNESQGVNPRDDSSDECRQEDEAHITPPVHACCVSVQKREDLAEDADRLASDSSTDA</sequence>
<gene>
    <name evidence="2" type="ORF">CDV31_013930</name>
</gene>
<evidence type="ECO:0000313" key="2">
    <source>
        <dbReference type="EMBL" id="RSL95327.1"/>
    </source>
</evidence>
<feature type="compositionally biased region" description="Basic and acidic residues" evidence="1">
    <location>
        <begin position="24"/>
        <end position="41"/>
    </location>
</feature>
<keyword evidence="3" id="KW-1185">Reference proteome</keyword>
<organism evidence="2 3">
    <name type="scientific">Fusarium ambrosium</name>
    <dbReference type="NCBI Taxonomy" id="131363"/>
    <lineage>
        <taxon>Eukaryota</taxon>
        <taxon>Fungi</taxon>
        <taxon>Dikarya</taxon>
        <taxon>Ascomycota</taxon>
        <taxon>Pezizomycotina</taxon>
        <taxon>Sordariomycetes</taxon>
        <taxon>Hypocreomycetidae</taxon>
        <taxon>Hypocreales</taxon>
        <taxon>Nectriaceae</taxon>
        <taxon>Fusarium</taxon>
        <taxon>Fusarium solani species complex</taxon>
    </lineage>
</organism>
<dbReference type="EMBL" id="NIZV01000300">
    <property type="protein sequence ID" value="RSL95327.1"/>
    <property type="molecule type" value="Genomic_DNA"/>
</dbReference>
<dbReference type="Proteomes" id="UP000288429">
    <property type="component" value="Unassembled WGS sequence"/>
</dbReference>
<feature type="compositionally biased region" description="Polar residues" evidence="1">
    <location>
        <begin position="50"/>
        <end position="74"/>
    </location>
</feature>
<comment type="caution">
    <text evidence="2">The sequence shown here is derived from an EMBL/GenBank/DDBJ whole genome shotgun (WGS) entry which is preliminary data.</text>
</comment>
<feature type="compositionally biased region" description="Polar residues" evidence="1">
    <location>
        <begin position="1"/>
        <end position="16"/>
    </location>
</feature>